<proteinExistence type="predicted"/>
<dbReference type="InterPro" id="IPR012495">
    <property type="entry name" value="TadE-like_dom"/>
</dbReference>
<feature type="domain" description="TadE-like" evidence="2">
    <location>
        <begin position="11"/>
        <end position="53"/>
    </location>
</feature>
<accession>A0A1H6A4F9</accession>
<dbReference type="RefSeq" id="WP_103938193.1">
    <property type="nucleotide sequence ID" value="NZ_FNVO01000005.1"/>
</dbReference>
<feature type="transmembrane region" description="Helical" evidence="1">
    <location>
        <begin position="20"/>
        <end position="41"/>
    </location>
</feature>
<evidence type="ECO:0000259" key="2">
    <source>
        <dbReference type="Pfam" id="PF07811"/>
    </source>
</evidence>
<keyword evidence="4" id="KW-1185">Reference proteome</keyword>
<evidence type="ECO:0000313" key="3">
    <source>
        <dbReference type="EMBL" id="SEG43629.1"/>
    </source>
</evidence>
<dbReference type="AlphaFoldDB" id="A0A1H6A4F9"/>
<protein>
    <submittedName>
        <fullName evidence="3">TadE-like protein</fullName>
    </submittedName>
</protein>
<keyword evidence="1" id="KW-0472">Membrane</keyword>
<gene>
    <name evidence="3" type="ORF">SAMN04489712_105208</name>
</gene>
<organism evidence="3 4">
    <name type="scientific">Thermomonospora echinospora</name>
    <dbReference type="NCBI Taxonomy" id="1992"/>
    <lineage>
        <taxon>Bacteria</taxon>
        <taxon>Bacillati</taxon>
        <taxon>Actinomycetota</taxon>
        <taxon>Actinomycetes</taxon>
        <taxon>Streptosporangiales</taxon>
        <taxon>Thermomonosporaceae</taxon>
        <taxon>Thermomonospora</taxon>
    </lineage>
</organism>
<evidence type="ECO:0000313" key="4">
    <source>
        <dbReference type="Proteomes" id="UP000236723"/>
    </source>
</evidence>
<keyword evidence="1" id="KW-1133">Transmembrane helix</keyword>
<sequence>MTDRRRGGEEGTASVELAAMLPTVVMIMLFSFEALMAAWTIERVENAARTGARLAGQSQDSGACVPGAQAAMPGWLNDYSASGTPSGNGVQCRVRATVPVLFPGVPLDFTVERTVTMPQG</sequence>
<dbReference type="Proteomes" id="UP000236723">
    <property type="component" value="Unassembled WGS sequence"/>
</dbReference>
<dbReference type="EMBL" id="FNVO01000005">
    <property type="protein sequence ID" value="SEG43629.1"/>
    <property type="molecule type" value="Genomic_DNA"/>
</dbReference>
<evidence type="ECO:0000256" key="1">
    <source>
        <dbReference type="SAM" id="Phobius"/>
    </source>
</evidence>
<reference evidence="4" key="1">
    <citation type="submission" date="2016-10" db="EMBL/GenBank/DDBJ databases">
        <authorList>
            <person name="Varghese N."/>
            <person name="Submissions S."/>
        </authorList>
    </citation>
    <scope>NUCLEOTIDE SEQUENCE [LARGE SCALE GENOMIC DNA]</scope>
    <source>
        <strain evidence="4">DSM 43163</strain>
    </source>
</reference>
<dbReference type="Pfam" id="PF07811">
    <property type="entry name" value="TadE"/>
    <property type="match status" value="1"/>
</dbReference>
<name>A0A1H6A4F9_9ACTN</name>
<dbReference type="OrthoDB" id="3482073at2"/>
<keyword evidence="1" id="KW-0812">Transmembrane</keyword>